<reference evidence="1 2" key="1">
    <citation type="journal article" date="2019" name="G3 (Bethesda)">
        <title>Sequencing of a Wild Apple (Malus baccata) Genome Unravels the Differences Between Cultivated and Wild Apple Species Regarding Disease Resistance and Cold Tolerance.</title>
        <authorList>
            <person name="Chen X."/>
        </authorList>
    </citation>
    <scope>NUCLEOTIDE SEQUENCE [LARGE SCALE GENOMIC DNA]</scope>
    <source>
        <strain evidence="2">cv. Shandingzi</strain>
        <tissue evidence="1">Leaves</tissue>
    </source>
</reference>
<dbReference type="AlphaFoldDB" id="A0A540KYW3"/>
<sequence>MVETSSEGLVSHLDTVLSMGLTIVYNVPSLTGQDIPPRVVHMLAQSPNFASIKEWKLSGSRVYWEENCRMEQEG</sequence>
<name>A0A540KYW3_MALBA</name>
<dbReference type="SUPFAM" id="SSF51569">
    <property type="entry name" value="Aldolase"/>
    <property type="match status" value="1"/>
</dbReference>
<dbReference type="STRING" id="106549.A0A540KYW3"/>
<accession>A0A540KYW3</accession>
<evidence type="ECO:0000313" key="1">
    <source>
        <dbReference type="EMBL" id="TQD79407.1"/>
    </source>
</evidence>
<keyword evidence="2" id="KW-1185">Reference proteome</keyword>
<dbReference type="InterPro" id="IPR013785">
    <property type="entry name" value="Aldolase_TIM"/>
</dbReference>
<dbReference type="Gene3D" id="3.20.20.70">
    <property type="entry name" value="Aldolase class I"/>
    <property type="match status" value="1"/>
</dbReference>
<protein>
    <submittedName>
        <fullName evidence="1">Uncharacterized protein</fullName>
    </submittedName>
</protein>
<dbReference type="Proteomes" id="UP000315295">
    <property type="component" value="Unassembled WGS sequence"/>
</dbReference>
<evidence type="ECO:0000313" key="2">
    <source>
        <dbReference type="Proteomes" id="UP000315295"/>
    </source>
</evidence>
<dbReference type="EMBL" id="VIEB01000860">
    <property type="protein sequence ID" value="TQD79407.1"/>
    <property type="molecule type" value="Genomic_DNA"/>
</dbReference>
<gene>
    <name evidence="1" type="ORF">C1H46_035038</name>
</gene>
<dbReference type="GO" id="GO:0016829">
    <property type="term" value="F:lyase activity"/>
    <property type="evidence" value="ECO:0007669"/>
    <property type="project" value="InterPro"/>
</dbReference>
<dbReference type="InterPro" id="IPR002220">
    <property type="entry name" value="DapA-like"/>
</dbReference>
<proteinExistence type="predicted"/>
<dbReference type="Pfam" id="PF00701">
    <property type="entry name" value="DHDPS"/>
    <property type="match status" value="1"/>
</dbReference>
<comment type="caution">
    <text evidence="1">The sequence shown here is derived from an EMBL/GenBank/DDBJ whole genome shotgun (WGS) entry which is preliminary data.</text>
</comment>
<organism evidence="1 2">
    <name type="scientific">Malus baccata</name>
    <name type="common">Siberian crab apple</name>
    <name type="synonym">Pyrus baccata</name>
    <dbReference type="NCBI Taxonomy" id="106549"/>
    <lineage>
        <taxon>Eukaryota</taxon>
        <taxon>Viridiplantae</taxon>
        <taxon>Streptophyta</taxon>
        <taxon>Embryophyta</taxon>
        <taxon>Tracheophyta</taxon>
        <taxon>Spermatophyta</taxon>
        <taxon>Magnoliopsida</taxon>
        <taxon>eudicotyledons</taxon>
        <taxon>Gunneridae</taxon>
        <taxon>Pentapetalae</taxon>
        <taxon>rosids</taxon>
        <taxon>fabids</taxon>
        <taxon>Rosales</taxon>
        <taxon>Rosaceae</taxon>
        <taxon>Amygdaloideae</taxon>
        <taxon>Maleae</taxon>
        <taxon>Malus</taxon>
    </lineage>
</organism>